<comment type="subcellular location">
    <subcellularLocation>
        <location evidence="1 12">Cytoplasm</location>
    </subcellularLocation>
</comment>
<keyword evidence="9 12" id="KW-0961">Cell wall biogenesis/degradation</keyword>
<dbReference type="Pfam" id="PF00275">
    <property type="entry name" value="EPSP_synthase"/>
    <property type="match status" value="1"/>
</dbReference>
<comment type="pathway">
    <text evidence="2 12">Cell wall biogenesis; peptidoglycan biosynthesis.</text>
</comment>
<feature type="binding site" evidence="12">
    <location>
        <position position="306"/>
    </location>
    <ligand>
        <name>UDP-N-acetyl-alpha-D-glucosamine</name>
        <dbReference type="ChEBI" id="CHEBI:57705"/>
    </ligand>
</feature>
<evidence type="ECO:0000256" key="3">
    <source>
        <dbReference type="ARBA" id="ARBA00022490"/>
    </source>
</evidence>
<dbReference type="SUPFAM" id="SSF55205">
    <property type="entry name" value="EPT/RTPC-like"/>
    <property type="match status" value="1"/>
</dbReference>
<dbReference type="OrthoDB" id="9803760at2"/>
<dbReference type="InterPro" id="IPR036968">
    <property type="entry name" value="Enolpyruvate_Tfrase_sf"/>
</dbReference>
<evidence type="ECO:0000313" key="14">
    <source>
        <dbReference type="EMBL" id="CRK82658.1"/>
    </source>
</evidence>
<dbReference type="InterPro" id="IPR013792">
    <property type="entry name" value="RNA3'P_cycl/enolpyr_Trfase_a/b"/>
</dbReference>
<protein>
    <recommendedName>
        <fullName evidence="12">UDP-N-acetylglucosamine 1-carboxyvinyltransferase</fullName>
        <ecNumber evidence="12">2.5.1.7</ecNumber>
    </recommendedName>
    <alternativeName>
        <fullName evidence="12">Enoylpyruvate transferase</fullName>
    </alternativeName>
    <alternativeName>
        <fullName evidence="12">UDP-N-acetylglucosamine enolpyruvyl transferase</fullName>
        <shortName evidence="12">EPT</shortName>
    </alternativeName>
</protein>
<comment type="function">
    <text evidence="12">Cell wall formation. Adds enolpyruvyl to UDP-N-acetylglucosamine.</text>
</comment>
<feature type="binding site" evidence="12">
    <location>
        <begin position="22"/>
        <end position="23"/>
    </location>
    <ligand>
        <name>phosphoenolpyruvate</name>
        <dbReference type="ChEBI" id="CHEBI:58702"/>
    </ligand>
</feature>
<keyword evidence="7 12" id="KW-0573">Peptidoglycan synthesis</keyword>
<evidence type="ECO:0000256" key="2">
    <source>
        <dbReference type="ARBA" id="ARBA00004752"/>
    </source>
</evidence>
<name>A0A0U1NXQ9_9BACI</name>
<dbReference type="AlphaFoldDB" id="A0A0U1NXQ9"/>
<feature type="binding site" evidence="12">
    <location>
        <begin position="122"/>
        <end position="126"/>
    </location>
    <ligand>
        <name>UDP-N-acetyl-alpha-D-glucosamine</name>
        <dbReference type="ChEBI" id="CHEBI:57705"/>
    </ligand>
</feature>
<dbReference type="GO" id="GO:0071555">
    <property type="term" value="P:cell wall organization"/>
    <property type="evidence" value="ECO:0007669"/>
    <property type="project" value="UniProtKB-KW"/>
</dbReference>
<evidence type="ECO:0000256" key="6">
    <source>
        <dbReference type="ARBA" id="ARBA00022960"/>
    </source>
</evidence>
<dbReference type="HAMAP" id="MF_00111">
    <property type="entry name" value="MurA"/>
    <property type="match status" value="1"/>
</dbReference>
<evidence type="ECO:0000256" key="5">
    <source>
        <dbReference type="ARBA" id="ARBA00022679"/>
    </source>
</evidence>
<proteinExistence type="inferred from homology"/>
<dbReference type="InterPro" id="IPR005750">
    <property type="entry name" value="UDP_GlcNAc_COvinyl_MurA"/>
</dbReference>
<dbReference type="InterPro" id="IPR001986">
    <property type="entry name" value="Enolpyruvate_Tfrase_dom"/>
</dbReference>
<keyword evidence="3 12" id="KW-0963">Cytoplasm</keyword>
<dbReference type="CDD" id="cd01555">
    <property type="entry name" value="UdpNAET"/>
    <property type="match status" value="1"/>
</dbReference>
<keyword evidence="6 12" id="KW-0133">Cell shape</keyword>
<evidence type="ECO:0000256" key="10">
    <source>
        <dbReference type="ARBA" id="ARBA00038367"/>
    </source>
</evidence>
<evidence type="ECO:0000256" key="12">
    <source>
        <dbReference type="HAMAP-Rule" id="MF_00111"/>
    </source>
</evidence>
<evidence type="ECO:0000259" key="13">
    <source>
        <dbReference type="Pfam" id="PF00275"/>
    </source>
</evidence>
<gene>
    <name evidence="14" type="primary">murA1</name>
    <name evidence="12" type="synonym">murA</name>
    <name evidence="14" type="ORF">BN000_02591</name>
</gene>
<comment type="similarity">
    <text evidence="10 12">Belongs to the EPSP synthase family. MurA subfamily.</text>
</comment>
<dbReference type="PANTHER" id="PTHR43783:SF1">
    <property type="entry name" value="UDP-N-ACETYLGLUCOSAMINE 1-CARBOXYVINYLTRANSFERASE"/>
    <property type="match status" value="1"/>
</dbReference>
<dbReference type="Proteomes" id="UP000199087">
    <property type="component" value="Unassembled WGS sequence"/>
</dbReference>
<dbReference type="NCBIfam" id="NF006873">
    <property type="entry name" value="PRK09369.1"/>
    <property type="match status" value="1"/>
</dbReference>
<evidence type="ECO:0000256" key="8">
    <source>
        <dbReference type="ARBA" id="ARBA00023306"/>
    </source>
</evidence>
<dbReference type="GO" id="GO:0008760">
    <property type="term" value="F:UDP-N-acetylglucosamine 1-carboxyvinyltransferase activity"/>
    <property type="evidence" value="ECO:0007669"/>
    <property type="project" value="UniProtKB-UniRule"/>
</dbReference>
<evidence type="ECO:0000256" key="11">
    <source>
        <dbReference type="ARBA" id="ARBA00047527"/>
    </source>
</evidence>
<dbReference type="GO" id="GO:0005737">
    <property type="term" value="C:cytoplasm"/>
    <property type="evidence" value="ECO:0007669"/>
    <property type="project" value="UniProtKB-SubCell"/>
</dbReference>
<organism evidence="14 15">
    <name type="scientific">Neobacillus massiliamazoniensis</name>
    <dbReference type="NCBI Taxonomy" id="1499688"/>
    <lineage>
        <taxon>Bacteria</taxon>
        <taxon>Bacillati</taxon>
        <taxon>Bacillota</taxon>
        <taxon>Bacilli</taxon>
        <taxon>Bacillales</taxon>
        <taxon>Bacillaceae</taxon>
        <taxon>Neobacillus</taxon>
    </lineage>
</organism>
<reference evidence="15" key="1">
    <citation type="submission" date="2015-05" db="EMBL/GenBank/DDBJ databases">
        <authorList>
            <person name="Urmite Genomes"/>
        </authorList>
    </citation>
    <scope>NUCLEOTIDE SEQUENCE [LARGE SCALE GENOMIC DNA]</scope>
    <source>
        <strain evidence="15">LF1</strain>
    </source>
</reference>
<keyword evidence="8 12" id="KW-0131">Cell cycle</keyword>
<keyword evidence="15" id="KW-1185">Reference proteome</keyword>
<dbReference type="UniPathway" id="UPA00219"/>
<dbReference type="RefSeq" id="WP_090634859.1">
    <property type="nucleotide sequence ID" value="NZ_CVRB01000002.1"/>
</dbReference>
<keyword evidence="4 12" id="KW-0132">Cell division</keyword>
<evidence type="ECO:0000256" key="7">
    <source>
        <dbReference type="ARBA" id="ARBA00022984"/>
    </source>
</evidence>
<dbReference type="STRING" id="1499688.BN000_02591"/>
<dbReference type="GO" id="GO:0019277">
    <property type="term" value="P:UDP-N-acetylgalactosamine biosynthetic process"/>
    <property type="evidence" value="ECO:0007669"/>
    <property type="project" value="InterPro"/>
</dbReference>
<comment type="catalytic activity">
    <reaction evidence="11 12">
        <text>phosphoenolpyruvate + UDP-N-acetyl-alpha-D-glucosamine = UDP-N-acetyl-3-O-(1-carboxyvinyl)-alpha-D-glucosamine + phosphate</text>
        <dbReference type="Rhea" id="RHEA:18681"/>
        <dbReference type="ChEBI" id="CHEBI:43474"/>
        <dbReference type="ChEBI" id="CHEBI:57705"/>
        <dbReference type="ChEBI" id="CHEBI:58702"/>
        <dbReference type="ChEBI" id="CHEBI:68483"/>
        <dbReference type="EC" id="2.5.1.7"/>
    </reaction>
</comment>
<dbReference type="GO" id="GO:0008360">
    <property type="term" value="P:regulation of cell shape"/>
    <property type="evidence" value="ECO:0007669"/>
    <property type="project" value="UniProtKB-KW"/>
</dbReference>
<comment type="caution">
    <text evidence="12">Lacks conserved residue(s) required for the propagation of feature annotation.</text>
</comment>
<dbReference type="FunFam" id="3.65.10.10:FF:000001">
    <property type="entry name" value="UDP-N-acetylglucosamine 1-carboxyvinyltransferase"/>
    <property type="match status" value="1"/>
</dbReference>
<dbReference type="PANTHER" id="PTHR43783">
    <property type="entry name" value="UDP-N-ACETYLGLUCOSAMINE 1-CARBOXYVINYLTRANSFERASE"/>
    <property type="match status" value="1"/>
</dbReference>
<dbReference type="EC" id="2.5.1.7" evidence="12"/>
<sequence length="435" mass="47048">MEKIIVRGGKRLYGTVKVEGAKNAVLPVIAATLLASDGKSVIRDVPTLSDVYTINEVLRNLNAQVVFENNTVVVDASRELKDEAPFEYVRKMRASVLVMGSLLARNGRARVALPGGCAIGSRPIDQHLKGFEAMGAHVKVGNGFIEAEVNGRLKGAKIYLDFPSVGATENIMMAATLAQGTTILENVAKEPEIVDLANFLNKMGANVRGAGTGTIRIEGVDVMFGADHNIIPDRIEAGTFMVAAAITGGNVLIKGAVPEHISSLIAKMEEMGVIIFEEEDGIRVIGPDHLRAVDIKTMPHPGFPTDMQSQMMALLLRAEGTSMITETVFENRFMHVEEFRRMNADIKIEGRSVILNGLSNLQGAEVSATDLRAAAALILTGLVADGITRVTELKHLDRGYVRFHEKLASLGADIERVKEDVETFVIENYVSDMNA</sequence>
<feature type="modified residue" description="2-(S-cysteinyl)pyruvic acid O-phosphothioketal" evidence="12">
    <location>
        <position position="117"/>
    </location>
</feature>
<feature type="binding site" evidence="12">
    <location>
        <position position="328"/>
    </location>
    <ligand>
        <name>UDP-N-acetyl-alpha-D-glucosamine</name>
        <dbReference type="ChEBI" id="CHEBI:57705"/>
    </ligand>
</feature>
<dbReference type="InterPro" id="IPR050068">
    <property type="entry name" value="MurA_subfamily"/>
</dbReference>
<feature type="active site" description="Proton donor" evidence="12">
    <location>
        <position position="117"/>
    </location>
</feature>
<evidence type="ECO:0000256" key="1">
    <source>
        <dbReference type="ARBA" id="ARBA00004496"/>
    </source>
</evidence>
<dbReference type="GO" id="GO:0009252">
    <property type="term" value="P:peptidoglycan biosynthetic process"/>
    <property type="evidence" value="ECO:0007669"/>
    <property type="project" value="UniProtKB-UniRule"/>
</dbReference>
<dbReference type="Gene3D" id="3.65.10.10">
    <property type="entry name" value="Enolpyruvate transferase domain"/>
    <property type="match status" value="2"/>
</dbReference>
<feature type="binding site" evidence="12">
    <location>
        <position position="93"/>
    </location>
    <ligand>
        <name>UDP-N-acetyl-alpha-D-glucosamine</name>
        <dbReference type="ChEBI" id="CHEBI:57705"/>
    </ligand>
</feature>
<feature type="domain" description="Enolpyruvate transferase" evidence="13">
    <location>
        <begin position="6"/>
        <end position="407"/>
    </location>
</feature>
<evidence type="ECO:0000256" key="9">
    <source>
        <dbReference type="ARBA" id="ARBA00023316"/>
    </source>
</evidence>
<dbReference type="EMBL" id="CVRB01000002">
    <property type="protein sequence ID" value="CRK82658.1"/>
    <property type="molecule type" value="Genomic_DNA"/>
</dbReference>
<evidence type="ECO:0000313" key="15">
    <source>
        <dbReference type="Proteomes" id="UP000199087"/>
    </source>
</evidence>
<dbReference type="GO" id="GO:0051301">
    <property type="term" value="P:cell division"/>
    <property type="evidence" value="ECO:0007669"/>
    <property type="project" value="UniProtKB-KW"/>
</dbReference>
<dbReference type="NCBIfam" id="TIGR01072">
    <property type="entry name" value="murA"/>
    <property type="match status" value="1"/>
</dbReference>
<keyword evidence="12" id="KW-0670">Pyruvate</keyword>
<evidence type="ECO:0000256" key="4">
    <source>
        <dbReference type="ARBA" id="ARBA00022618"/>
    </source>
</evidence>
<keyword evidence="5 12" id="KW-0808">Transferase</keyword>
<accession>A0A0U1NXQ9</accession>